<reference evidence="4 5" key="1">
    <citation type="submission" date="2022-09" db="EMBL/GenBank/DDBJ databases">
        <title>Enrichment on poylsaccharides allowed isolation of novel metabolic and taxonomic groups of Haloarchaea.</title>
        <authorList>
            <person name="Sorokin D.Y."/>
            <person name="Elcheninov A.G."/>
            <person name="Khizhniak T.V."/>
            <person name="Kolganova T.V."/>
            <person name="Kublanov I.V."/>
        </authorList>
    </citation>
    <scope>NUCLEOTIDE SEQUENCE [LARGE SCALE GENOMIC DNA]</scope>
    <source>
        <strain evidence="4 5">AArc-curdl1</strain>
    </source>
</reference>
<dbReference type="AlphaFoldDB" id="A0AAP3E4K2"/>
<dbReference type="InterPro" id="IPR006127">
    <property type="entry name" value="ZnuA-like"/>
</dbReference>
<accession>A0AAP3E4K2</accession>
<dbReference type="PROSITE" id="PS51257">
    <property type="entry name" value="PROKAR_LIPOPROTEIN"/>
    <property type="match status" value="1"/>
</dbReference>
<dbReference type="PANTHER" id="PTHR42953:SF3">
    <property type="entry name" value="HIGH-AFFINITY ZINC UPTAKE SYSTEM PROTEIN ZNUA"/>
    <property type="match status" value="1"/>
</dbReference>
<evidence type="ECO:0000256" key="3">
    <source>
        <dbReference type="ARBA" id="ARBA00022729"/>
    </source>
</evidence>
<protein>
    <submittedName>
        <fullName evidence="4">Metal ABC transporter substrate-binding protein</fullName>
    </submittedName>
</protein>
<name>A0AAP3E4K2_9EURY</name>
<dbReference type="GO" id="GO:0030001">
    <property type="term" value="P:metal ion transport"/>
    <property type="evidence" value="ECO:0007669"/>
    <property type="project" value="InterPro"/>
</dbReference>
<dbReference type="Pfam" id="PF01297">
    <property type="entry name" value="ZnuA"/>
    <property type="match status" value="1"/>
</dbReference>
<organism evidence="4 5">
    <name type="scientific">Natronosalvus hydrolyticus</name>
    <dbReference type="NCBI Taxonomy" id="2979988"/>
    <lineage>
        <taxon>Archaea</taxon>
        <taxon>Methanobacteriati</taxon>
        <taxon>Methanobacteriota</taxon>
        <taxon>Stenosarchaea group</taxon>
        <taxon>Halobacteria</taxon>
        <taxon>Halobacteriales</taxon>
        <taxon>Natrialbaceae</taxon>
        <taxon>Natronosalvus</taxon>
    </lineage>
</organism>
<keyword evidence="2" id="KW-0813">Transport</keyword>
<comment type="caution">
    <text evidence="4">The sequence shown here is derived from an EMBL/GenBank/DDBJ whole genome shotgun (WGS) entry which is preliminary data.</text>
</comment>
<keyword evidence="3" id="KW-0732">Signal</keyword>
<evidence type="ECO:0000256" key="2">
    <source>
        <dbReference type="ARBA" id="ARBA00022448"/>
    </source>
</evidence>
<proteinExistence type="inferred from homology"/>
<evidence type="ECO:0000313" key="4">
    <source>
        <dbReference type="EMBL" id="MCU4750538.1"/>
    </source>
</evidence>
<keyword evidence="5" id="KW-1185">Reference proteome</keyword>
<evidence type="ECO:0000313" key="5">
    <source>
        <dbReference type="Proteomes" id="UP001321047"/>
    </source>
</evidence>
<dbReference type="PANTHER" id="PTHR42953">
    <property type="entry name" value="HIGH-AFFINITY ZINC UPTAKE SYSTEM PROTEIN ZNUA-RELATED"/>
    <property type="match status" value="1"/>
</dbReference>
<gene>
    <name evidence="4" type="ORF">OB919_00845</name>
</gene>
<dbReference type="Proteomes" id="UP001321047">
    <property type="component" value="Unassembled WGS sequence"/>
</dbReference>
<dbReference type="EMBL" id="JAOPJZ010000001">
    <property type="protein sequence ID" value="MCU4750538.1"/>
    <property type="molecule type" value="Genomic_DNA"/>
</dbReference>
<sequence>MKCTRRNVLQRGGAAVAVGALAGCLSEPGEDGTDDGSGTNTEDEAGGLTGYTAFFALQDWASEITGEHGTFENPVDVGEMGHGWTPEGDLIRNVAETDAFVYLDTPEFSWAQDLAAQLEAESADVATIDGLADFTGDQLLSFSDGDLPAPDADYTADPNDFTLEEFQVIDPTMNEVTAYWHIDHWDGGLPDVPLEGTVRFEPLVEADGGHVVPLGPDEELQVDVRLDDGAPEGIVDLESDGDSVEITGLEEGRTLLVFELLHDGAVIWDSSAGALSIDVSADVDPADVTEFHDPHVWADPVLATQIVETFAREFATLNPDNAATYEANAEAYAQRLEGVDEQFQSAVADGELDLAVFAGHDSFRYVEHRYGFDLHSPVGVSPDESPSSGEITATIELVDEHGIDTILYDPFEAADGEIPPLAQTIIENSSATETAPMTPAEGTLAEWHEQDWGWVEQMEEVTIPSLRKALKAD</sequence>
<dbReference type="GO" id="GO:0046872">
    <property type="term" value="F:metal ion binding"/>
    <property type="evidence" value="ECO:0007669"/>
    <property type="project" value="InterPro"/>
</dbReference>
<dbReference type="Gene3D" id="3.40.50.1980">
    <property type="entry name" value="Nitrogenase molybdenum iron protein domain"/>
    <property type="match status" value="2"/>
</dbReference>
<dbReference type="InterPro" id="IPR050492">
    <property type="entry name" value="Bact_metal-bind_prot9"/>
</dbReference>
<dbReference type="SUPFAM" id="SSF53807">
    <property type="entry name" value="Helical backbone' metal receptor"/>
    <property type="match status" value="1"/>
</dbReference>
<dbReference type="RefSeq" id="WP_342805420.1">
    <property type="nucleotide sequence ID" value="NZ_JAOPJZ010000001.1"/>
</dbReference>
<comment type="similarity">
    <text evidence="1">Belongs to the bacterial solute-binding protein 9 family.</text>
</comment>
<evidence type="ECO:0000256" key="1">
    <source>
        <dbReference type="ARBA" id="ARBA00011028"/>
    </source>
</evidence>